<name>A0A0L0D244_THETB</name>
<reference evidence="2 3" key="1">
    <citation type="submission" date="2010-05" db="EMBL/GenBank/DDBJ databases">
        <title>The Genome Sequence of Thecamonas trahens ATCC 50062.</title>
        <authorList>
            <consortium name="The Broad Institute Genome Sequencing Platform"/>
            <person name="Russ C."/>
            <person name="Cuomo C."/>
            <person name="Shea T."/>
            <person name="Young S.K."/>
            <person name="Zeng Q."/>
            <person name="Koehrsen M."/>
            <person name="Haas B."/>
            <person name="Borodovsky M."/>
            <person name="Guigo R."/>
            <person name="Alvarado L."/>
            <person name="Berlin A."/>
            <person name="Bochicchio J."/>
            <person name="Borenstein D."/>
            <person name="Chapman S."/>
            <person name="Chen Z."/>
            <person name="Freedman E."/>
            <person name="Gellesch M."/>
            <person name="Goldberg J."/>
            <person name="Griggs A."/>
            <person name="Gujja S."/>
            <person name="Heilman E."/>
            <person name="Heiman D."/>
            <person name="Hepburn T."/>
            <person name="Howarth C."/>
            <person name="Jen D."/>
            <person name="Larson L."/>
            <person name="Mehta T."/>
            <person name="Park D."/>
            <person name="Pearson M."/>
            <person name="Roberts A."/>
            <person name="Saif S."/>
            <person name="Shenoy N."/>
            <person name="Sisk P."/>
            <person name="Stolte C."/>
            <person name="Sykes S."/>
            <person name="Thomson T."/>
            <person name="Walk T."/>
            <person name="White J."/>
            <person name="Yandava C."/>
            <person name="Burger G."/>
            <person name="Gray M.W."/>
            <person name="Holland P.W.H."/>
            <person name="King N."/>
            <person name="Lang F.B.F."/>
            <person name="Roger A.J."/>
            <person name="Ruiz-Trillo I."/>
            <person name="Lander E."/>
            <person name="Nusbaum C."/>
        </authorList>
    </citation>
    <scope>NUCLEOTIDE SEQUENCE [LARGE SCALE GENOMIC DNA]</scope>
    <source>
        <strain evidence="2 3">ATCC 50062</strain>
    </source>
</reference>
<feature type="region of interest" description="Disordered" evidence="1">
    <location>
        <begin position="261"/>
        <end position="305"/>
    </location>
</feature>
<feature type="compositionally biased region" description="Basic and acidic residues" evidence="1">
    <location>
        <begin position="489"/>
        <end position="498"/>
    </location>
</feature>
<dbReference type="RefSeq" id="XP_013760570.1">
    <property type="nucleotide sequence ID" value="XM_013905116.1"/>
</dbReference>
<dbReference type="EMBL" id="GL349442">
    <property type="protein sequence ID" value="KNC46276.1"/>
    <property type="molecule type" value="Genomic_DNA"/>
</dbReference>
<proteinExistence type="predicted"/>
<evidence type="ECO:0000313" key="3">
    <source>
        <dbReference type="Proteomes" id="UP000054408"/>
    </source>
</evidence>
<evidence type="ECO:0000313" key="2">
    <source>
        <dbReference type="EMBL" id="KNC46276.1"/>
    </source>
</evidence>
<feature type="compositionally biased region" description="Low complexity" evidence="1">
    <location>
        <begin position="438"/>
        <end position="455"/>
    </location>
</feature>
<dbReference type="GeneID" id="25562382"/>
<dbReference type="AlphaFoldDB" id="A0A0L0D244"/>
<evidence type="ECO:0000256" key="1">
    <source>
        <dbReference type="SAM" id="MobiDB-lite"/>
    </source>
</evidence>
<protein>
    <submittedName>
        <fullName evidence="2">Uncharacterized protein</fullName>
    </submittedName>
</protein>
<organism evidence="2 3">
    <name type="scientific">Thecamonas trahens ATCC 50062</name>
    <dbReference type="NCBI Taxonomy" id="461836"/>
    <lineage>
        <taxon>Eukaryota</taxon>
        <taxon>Apusozoa</taxon>
        <taxon>Apusomonadida</taxon>
        <taxon>Apusomonadidae</taxon>
        <taxon>Thecamonas</taxon>
    </lineage>
</organism>
<sequence>MSAKGVLEAAEAGLWHLACYDFGQPPVSIDDVNGLASLSEADQAAIRCRTGPAKASANALRKQVWLELHGEVRAFANAVMAKPISLWALFGLTRDDLETEAGIVRLGLHHTVLRGWLKKTYRSKAEPHVRKVLTEGYGTLLELHSRDLYFVHTAMANFDDDQIAFWAAFWRKYRPSSRSVVSASRKAPLTAGARATEVATTKAAANAGSAANDSPAASDLSADVIAAGRAGIQLSGTELSAVPSHVRAEYYELMFSVGSHTTGGDATARTVGEQKYGASKPSTSKPGTSGAPGKVDEPENGEQASAHASMVLKPGQATYDPARSNGLNAGKATKIFAVTRDASAANSYRRGTSFMQAVNKSRLKANAQRTAVGRTLPRFAPGGSAAPGGAAPAASSRPPISRLPPSAKTTASASASRKARLAAARNAMLAKRKRKRPSAAPTSAVSAASTHPSPTKETAEQRAARKRQRVLARLADSETNVDARFKVKIKSDRDRQRDALFSGWKQLQERY</sequence>
<feature type="region of interest" description="Disordered" evidence="1">
    <location>
        <begin position="489"/>
        <end position="511"/>
    </location>
</feature>
<accession>A0A0L0D244</accession>
<keyword evidence="3" id="KW-1185">Reference proteome</keyword>
<feature type="region of interest" description="Disordered" evidence="1">
    <location>
        <begin position="376"/>
        <end position="469"/>
    </location>
</feature>
<dbReference type="Proteomes" id="UP000054408">
    <property type="component" value="Unassembled WGS sequence"/>
</dbReference>
<gene>
    <name evidence="2" type="ORF">AMSG_02729</name>
</gene>
<feature type="compositionally biased region" description="Low complexity" evidence="1">
    <location>
        <begin position="377"/>
        <end position="429"/>
    </location>
</feature>